<dbReference type="GO" id="GO:0030170">
    <property type="term" value="F:pyridoxal phosphate binding"/>
    <property type="evidence" value="ECO:0007669"/>
    <property type="project" value="InterPro"/>
</dbReference>
<gene>
    <name evidence="7" type="ORF">D3877_08260</name>
</gene>
<feature type="domain" description="Aminotransferase class I/classII large" evidence="6">
    <location>
        <begin position="26"/>
        <end position="375"/>
    </location>
</feature>
<accession>A0A418W3B1</accession>
<evidence type="ECO:0000313" key="8">
    <source>
        <dbReference type="Proteomes" id="UP000283458"/>
    </source>
</evidence>
<name>A0A418W3B1_9PROT</name>
<reference evidence="7 8" key="1">
    <citation type="submission" date="2018-09" db="EMBL/GenBank/DDBJ databases">
        <authorList>
            <person name="Zhu H."/>
        </authorList>
    </citation>
    <scope>NUCLEOTIDE SEQUENCE [LARGE SCALE GENOMIC DNA]</scope>
    <source>
        <strain evidence="7 8">K2W22B-5</strain>
    </source>
</reference>
<keyword evidence="8" id="KW-1185">Reference proteome</keyword>
<dbReference type="CDD" id="cd00609">
    <property type="entry name" value="AAT_like"/>
    <property type="match status" value="1"/>
</dbReference>
<dbReference type="Gene3D" id="3.90.1150.10">
    <property type="entry name" value="Aspartate Aminotransferase, domain 1"/>
    <property type="match status" value="1"/>
</dbReference>
<evidence type="ECO:0000313" key="7">
    <source>
        <dbReference type="EMBL" id="RJF84512.1"/>
    </source>
</evidence>
<keyword evidence="7" id="KW-0808">Transferase</keyword>
<organism evidence="7 8">
    <name type="scientific">Azospirillum cavernae</name>
    <dbReference type="NCBI Taxonomy" id="2320860"/>
    <lineage>
        <taxon>Bacteria</taxon>
        <taxon>Pseudomonadati</taxon>
        <taxon>Pseudomonadota</taxon>
        <taxon>Alphaproteobacteria</taxon>
        <taxon>Rhodospirillales</taxon>
        <taxon>Azospirillaceae</taxon>
        <taxon>Azospirillum</taxon>
    </lineage>
</organism>
<evidence type="ECO:0000256" key="4">
    <source>
        <dbReference type="ARBA" id="ARBA00023239"/>
    </source>
</evidence>
<dbReference type="OrthoDB" id="3224382at2"/>
<sequence length="380" mass="42250">MSTFRWLSEFEARKSGNLKWKRYPPEVLPLDVGEMDCETSSEIRKVISSASTSGQFGYGPIASRSTLPKVLSAHLEDYFGISCEEAYVIPAGGLLFALSECLRILKRTGNTLLIEPAYSGLDQAINASGCNPIRISSVHNNDGTLEIDRDMIIKEIYAGAWSIVLAIPNSPTGALLSQKDMEWLAEIAVAKNLSIFIDAIYAHTFPTPKDLGLLDILRHCVDQVVIFGGPSKAWAIPSIRVSYMIFNNQLSASRVEREFRWILSPRAALGEAVCETAVTLGLAWLQECRNKVAENKELVRSVLEPGGWTAHYSHHATPYLWLHPPLTMSYPELHFLRKAKVALVGGTMYGQPYRSFVRMNIACNQLVLKEALDRIHRVTG</sequence>
<keyword evidence="3" id="KW-0663">Pyridoxal phosphate</keyword>
<dbReference type="RefSeq" id="WP_119830162.1">
    <property type="nucleotide sequence ID" value="NZ_QYUL01000001.1"/>
</dbReference>
<dbReference type="AlphaFoldDB" id="A0A418W3B1"/>
<keyword evidence="4" id="KW-0456">Lyase</keyword>
<evidence type="ECO:0000256" key="2">
    <source>
        <dbReference type="ARBA" id="ARBA00012224"/>
    </source>
</evidence>
<evidence type="ECO:0000256" key="5">
    <source>
        <dbReference type="ARBA" id="ARBA00037974"/>
    </source>
</evidence>
<comment type="caution">
    <text evidence="7">The sequence shown here is derived from an EMBL/GenBank/DDBJ whole genome shotgun (WGS) entry which is preliminary data.</text>
</comment>
<dbReference type="PANTHER" id="PTHR43525:SF1">
    <property type="entry name" value="PROTEIN MALY"/>
    <property type="match status" value="1"/>
</dbReference>
<proteinExistence type="inferred from homology"/>
<dbReference type="InterPro" id="IPR015421">
    <property type="entry name" value="PyrdxlP-dep_Trfase_major"/>
</dbReference>
<dbReference type="GO" id="GO:0008483">
    <property type="term" value="F:transaminase activity"/>
    <property type="evidence" value="ECO:0007669"/>
    <property type="project" value="UniProtKB-KW"/>
</dbReference>
<dbReference type="PANTHER" id="PTHR43525">
    <property type="entry name" value="PROTEIN MALY"/>
    <property type="match status" value="1"/>
</dbReference>
<keyword evidence="7" id="KW-0032">Aminotransferase</keyword>
<dbReference type="Gene3D" id="3.40.640.10">
    <property type="entry name" value="Type I PLP-dependent aspartate aminotransferase-like (Major domain)"/>
    <property type="match status" value="1"/>
</dbReference>
<dbReference type="GO" id="GO:0047804">
    <property type="term" value="F:cysteine-S-conjugate beta-lyase activity"/>
    <property type="evidence" value="ECO:0007669"/>
    <property type="project" value="UniProtKB-EC"/>
</dbReference>
<dbReference type="InterPro" id="IPR004839">
    <property type="entry name" value="Aminotransferase_I/II_large"/>
</dbReference>
<protein>
    <recommendedName>
        <fullName evidence="2">cysteine-S-conjugate beta-lyase</fullName>
        <ecNumber evidence="2">4.4.1.13</ecNumber>
    </recommendedName>
</protein>
<dbReference type="InterPro" id="IPR015424">
    <property type="entry name" value="PyrdxlP-dep_Trfase"/>
</dbReference>
<comment type="similarity">
    <text evidence="5">Belongs to the class-II pyridoxal-phosphate-dependent aminotransferase family. MalY/PatB cystathionine beta-lyase subfamily.</text>
</comment>
<evidence type="ECO:0000256" key="3">
    <source>
        <dbReference type="ARBA" id="ARBA00022898"/>
    </source>
</evidence>
<dbReference type="InterPro" id="IPR051798">
    <property type="entry name" value="Class-II_PLP-Dep_Aminotrans"/>
</dbReference>
<dbReference type="Pfam" id="PF00155">
    <property type="entry name" value="Aminotran_1_2"/>
    <property type="match status" value="1"/>
</dbReference>
<dbReference type="EC" id="4.4.1.13" evidence="2"/>
<dbReference type="Proteomes" id="UP000283458">
    <property type="component" value="Unassembled WGS sequence"/>
</dbReference>
<dbReference type="InterPro" id="IPR015422">
    <property type="entry name" value="PyrdxlP-dep_Trfase_small"/>
</dbReference>
<comment type="cofactor">
    <cofactor evidence="1">
        <name>pyridoxal 5'-phosphate</name>
        <dbReference type="ChEBI" id="CHEBI:597326"/>
    </cofactor>
</comment>
<evidence type="ECO:0000256" key="1">
    <source>
        <dbReference type="ARBA" id="ARBA00001933"/>
    </source>
</evidence>
<dbReference type="EMBL" id="QYUL01000001">
    <property type="protein sequence ID" value="RJF84512.1"/>
    <property type="molecule type" value="Genomic_DNA"/>
</dbReference>
<evidence type="ECO:0000259" key="6">
    <source>
        <dbReference type="Pfam" id="PF00155"/>
    </source>
</evidence>
<dbReference type="SUPFAM" id="SSF53383">
    <property type="entry name" value="PLP-dependent transferases"/>
    <property type="match status" value="1"/>
</dbReference>